<feature type="domain" description="HTH iclR-type" evidence="4">
    <location>
        <begin position="1"/>
        <end position="63"/>
    </location>
</feature>
<dbReference type="SMART" id="SM00346">
    <property type="entry name" value="HTH_ICLR"/>
    <property type="match status" value="1"/>
</dbReference>
<dbReference type="PANTHER" id="PTHR30136">
    <property type="entry name" value="HELIX-TURN-HELIX TRANSCRIPTIONAL REGULATOR, ICLR FAMILY"/>
    <property type="match status" value="1"/>
</dbReference>
<dbReference type="InterPro" id="IPR036390">
    <property type="entry name" value="WH_DNA-bd_sf"/>
</dbReference>
<dbReference type="Pfam" id="PF09339">
    <property type="entry name" value="HTH_IclR"/>
    <property type="match status" value="1"/>
</dbReference>
<accession>A0A1X6ZY12</accession>
<evidence type="ECO:0000259" key="4">
    <source>
        <dbReference type="PROSITE" id="PS51077"/>
    </source>
</evidence>
<dbReference type="CDD" id="cd00090">
    <property type="entry name" value="HTH_ARSR"/>
    <property type="match status" value="1"/>
</dbReference>
<evidence type="ECO:0000256" key="2">
    <source>
        <dbReference type="ARBA" id="ARBA00023125"/>
    </source>
</evidence>
<dbReference type="Proteomes" id="UP000193207">
    <property type="component" value="Unassembled WGS sequence"/>
</dbReference>
<evidence type="ECO:0000313" key="6">
    <source>
        <dbReference type="EMBL" id="SLN64895.1"/>
    </source>
</evidence>
<evidence type="ECO:0000256" key="1">
    <source>
        <dbReference type="ARBA" id="ARBA00023015"/>
    </source>
</evidence>
<dbReference type="InterPro" id="IPR050707">
    <property type="entry name" value="HTH_MetabolicPath_Reg"/>
</dbReference>
<keyword evidence="7" id="KW-1185">Reference proteome</keyword>
<protein>
    <submittedName>
        <fullName evidence="6">Pectin degradation repressor protein KdgR</fullName>
    </submittedName>
</protein>
<dbReference type="AlphaFoldDB" id="A0A1X6ZY12"/>
<dbReference type="SUPFAM" id="SSF55781">
    <property type="entry name" value="GAF domain-like"/>
    <property type="match status" value="1"/>
</dbReference>
<keyword evidence="1" id="KW-0805">Transcription regulation</keyword>
<dbReference type="SUPFAM" id="SSF46785">
    <property type="entry name" value="Winged helix' DNA-binding domain"/>
    <property type="match status" value="1"/>
</dbReference>
<gene>
    <name evidence="6" type="primary">kdgR_3</name>
    <name evidence="6" type="ORF">ROH8110_03648</name>
</gene>
<dbReference type="Pfam" id="PF01614">
    <property type="entry name" value="IclR_C"/>
    <property type="match status" value="1"/>
</dbReference>
<dbReference type="GO" id="GO:0003677">
    <property type="term" value="F:DNA binding"/>
    <property type="evidence" value="ECO:0007669"/>
    <property type="project" value="UniProtKB-KW"/>
</dbReference>
<dbReference type="GO" id="GO:0045892">
    <property type="term" value="P:negative regulation of DNA-templated transcription"/>
    <property type="evidence" value="ECO:0007669"/>
    <property type="project" value="TreeGrafter"/>
</dbReference>
<feature type="domain" description="IclR-ED" evidence="5">
    <location>
        <begin position="64"/>
        <end position="247"/>
    </location>
</feature>
<proteinExistence type="predicted"/>
<dbReference type="PROSITE" id="PS51078">
    <property type="entry name" value="ICLR_ED"/>
    <property type="match status" value="1"/>
</dbReference>
<evidence type="ECO:0000259" key="5">
    <source>
        <dbReference type="PROSITE" id="PS51078"/>
    </source>
</evidence>
<keyword evidence="2" id="KW-0238">DNA-binding</keyword>
<keyword evidence="3" id="KW-0804">Transcription</keyword>
<dbReference type="Gene3D" id="1.10.10.10">
    <property type="entry name" value="Winged helix-like DNA-binding domain superfamily/Winged helix DNA-binding domain"/>
    <property type="match status" value="1"/>
</dbReference>
<dbReference type="GO" id="GO:0003700">
    <property type="term" value="F:DNA-binding transcription factor activity"/>
    <property type="evidence" value="ECO:0007669"/>
    <property type="project" value="TreeGrafter"/>
</dbReference>
<dbReference type="InterPro" id="IPR029016">
    <property type="entry name" value="GAF-like_dom_sf"/>
</dbReference>
<dbReference type="InterPro" id="IPR014757">
    <property type="entry name" value="Tscrpt_reg_IclR_C"/>
</dbReference>
<dbReference type="OrthoDB" id="6057486at2"/>
<dbReference type="RefSeq" id="WP_085819203.1">
    <property type="nucleotide sequence ID" value="NZ_FWFU01000006.1"/>
</dbReference>
<dbReference type="InterPro" id="IPR036388">
    <property type="entry name" value="WH-like_DNA-bd_sf"/>
</dbReference>
<name>A0A1X6ZY12_9RHOB</name>
<dbReference type="PROSITE" id="PS51077">
    <property type="entry name" value="HTH_ICLR"/>
    <property type="match status" value="1"/>
</dbReference>
<evidence type="ECO:0000256" key="3">
    <source>
        <dbReference type="ARBA" id="ARBA00023163"/>
    </source>
</evidence>
<dbReference type="InterPro" id="IPR005471">
    <property type="entry name" value="Tscrpt_reg_IclR_N"/>
</dbReference>
<dbReference type="PANTHER" id="PTHR30136:SF24">
    <property type="entry name" value="HTH-TYPE TRANSCRIPTIONAL REPRESSOR ALLR"/>
    <property type="match status" value="1"/>
</dbReference>
<organism evidence="6 7">
    <name type="scientific">Roseovarius halotolerans</name>
    <dbReference type="NCBI Taxonomy" id="505353"/>
    <lineage>
        <taxon>Bacteria</taxon>
        <taxon>Pseudomonadati</taxon>
        <taxon>Pseudomonadota</taxon>
        <taxon>Alphaproteobacteria</taxon>
        <taxon>Rhodobacterales</taxon>
        <taxon>Roseobacteraceae</taxon>
        <taxon>Roseovarius</taxon>
    </lineage>
</organism>
<dbReference type="InterPro" id="IPR011991">
    <property type="entry name" value="ArsR-like_HTH"/>
</dbReference>
<dbReference type="EMBL" id="FWFU01000006">
    <property type="protein sequence ID" value="SLN64895.1"/>
    <property type="molecule type" value="Genomic_DNA"/>
</dbReference>
<evidence type="ECO:0000313" key="7">
    <source>
        <dbReference type="Proteomes" id="UP000193207"/>
    </source>
</evidence>
<dbReference type="Gene3D" id="3.30.450.40">
    <property type="match status" value="1"/>
</dbReference>
<reference evidence="6 7" key="1">
    <citation type="submission" date="2017-03" db="EMBL/GenBank/DDBJ databases">
        <authorList>
            <person name="Afonso C.L."/>
            <person name="Miller P.J."/>
            <person name="Scott M.A."/>
            <person name="Spackman E."/>
            <person name="Goraichik I."/>
            <person name="Dimitrov K.M."/>
            <person name="Suarez D.L."/>
            <person name="Swayne D.E."/>
        </authorList>
    </citation>
    <scope>NUCLEOTIDE SEQUENCE [LARGE SCALE GENOMIC DNA]</scope>
    <source>
        <strain evidence="6 7">CECT 8110</strain>
    </source>
</reference>
<sequence>MKGLDKALTVLASFTSAEEPLGVNDISGMTGLTKSYVSRALKSFREHGFVEQDAQTRKYKVGINGFALATNYARQNPLIKAAWPQMREISASTEHTIFTSIRNGDHCRHIMAVEGPKYIESHWRIGIRLPLHATASGKLLLAHAPAADQESLISTLPLPRFTSNTIVSRADLQAEIVRILEQGYAFSDSESVDGLRAVAVPIAGLGETVIGSFGIVAPRTKILLDDLEVLLPLLHKHASRTSSLMGARIYRF</sequence>